<dbReference type="Proteomes" id="UP000184300">
    <property type="component" value="Unassembled WGS sequence"/>
</dbReference>
<accession>A0A1L9VZT8</accession>
<evidence type="ECO:0000313" key="1">
    <source>
        <dbReference type="EMBL" id="OJJ89399.1"/>
    </source>
</evidence>
<evidence type="ECO:0008006" key="3">
    <source>
        <dbReference type="Google" id="ProtNLM"/>
    </source>
</evidence>
<protein>
    <recommendedName>
        <fullName evidence="3">Extracellular metalloproteinase</fullName>
    </recommendedName>
</protein>
<dbReference type="RefSeq" id="XP_022406061.1">
    <property type="nucleotide sequence ID" value="XM_022544008.1"/>
</dbReference>
<gene>
    <name evidence="1" type="ORF">ASPGLDRAFT_31097</name>
</gene>
<proteinExistence type="predicted"/>
<dbReference type="EMBL" id="KV878888">
    <property type="protein sequence ID" value="OJJ89399.1"/>
    <property type="molecule type" value="Genomic_DNA"/>
</dbReference>
<evidence type="ECO:0000313" key="2">
    <source>
        <dbReference type="Proteomes" id="UP000184300"/>
    </source>
</evidence>
<keyword evidence="2" id="KW-1185">Reference proteome</keyword>
<sequence length="61" mass="6545">MPASDALQPAGLSPAEKQVVKSYGGWTSFMTAFGLKPWEDGDAQEGLQIARAFAQVDDDDE</sequence>
<reference evidence="2" key="1">
    <citation type="journal article" date="2017" name="Genome Biol.">
        <title>Comparative genomics reveals high biological diversity and specific adaptations in the industrially and medically important fungal genus Aspergillus.</title>
        <authorList>
            <person name="de Vries R.P."/>
            <person name="Riley R."/>
            <person name="Wiebenga A."/>
            <person name="Aguilar-Osorio G."/>
            <person name="Amillis S."/>
            <person name="Uchima C.A."/>
            <person name="Anderluh G."/>
            <person name="Asadollahi M."/>
            <person name="Askin M."/>
            <person name="Barry K."/>
            <person name="Battaglia E."/>
            <person name="Bayram O."/>
            <person name="Benocci T."/>
            <person name="Braus-Stromeyer S.A."/>
            <person name="Caldana C."/>
            <person name="Canovas D."/>
            <person name="Cerqueira G.C."/>
            <person name="Chen F."/>
            <person name="Chen W."/>
            <person name="Choi C."/>
            <person name="Clum A."/>
            <person name="Dos Santos R.A."/>
            <person name="Damasio A.R."/>
            <person name="Diallinas G."/>
            <person name="Emri T."/>
            <person name="Fekete E."/>
            <person name="Flipphi M."/>
            <person name="Freyberg S."/>
            <person name="Gallo A."/>
            <person name="Gournas C."/>
            <person name="Habgood R."/>
            <person name="Hainaut M."/>
            <person name="Harispe M.L."/>
            <person name="Henrissat B."/>
            <person name="Hilden K.S."/>
            <person name="Hope R."/>
            <person name="Hossain A."/>
            <person name="Karabika E."/>
            <person name="Karaffa L."/>
            <person name="Karanyi Z."/>
            <person name="Krasevec N."/>
            <person name="Kuo A."/>
            <person name="Kusch H."/>
            <person name="LaButti K."/>
            <person name="Lagendijk E.L."/>
            <person name="Lapidus A."/>
            <person name="Levasseur A."/>
            <person name="Lindquist E."/>
            <person name="Lipzen A."/>
            <person name="Logrieco A.F."/>
            <person name="MacCabe A."/>
            <person name="Maekelae M.R."/>
            <person name="Malavazi I."/>
            <person name="Melin P."/>
            <person name="Meyer V."/>
            <person name="Mielnichuk N."/>
            <person name="Miskei M."/>
            <person name="Molnar A.P."/>
            <person name="Mule G."/>
            <person name="Ngan C.Y."/>
            <person name="Orejas M."/>
            <person name="Orosz E."/>
            <person name="Ouedraogo J.P."/>
            <person name="Overkamp K.M."/>
            <person name="Park H.-S."/>
            <person name="Perrone G."/>
            <person name="Piumi F."/>
            <person name="Punt P.J."/>
            <person name="Ram A.F."/>
            <person name="Ramon A."/>
            <person name="Rauscher S."/>
            <person name="Record E."/>
            <person name="Riano-Pachon D.M."/>
            <person name="Robert V."/>
            <person name="Roehrig J."/>
            <person name="Ruller R."/>
            <person name="Salamov A."/>
            <person name="Salih N.S."/>
            <person name="Samson R.A."/>
            <person name="Sandor E."/>
            <person name="Sanguinetti M."/>
            <person name="Schuetze T."/>
            <person name="Sepcic K."/>
            <person name="Shelest E."/>
            <person name="Sherlock G."/>
            <person name="Sophianopoulou V."/>
            <person name="Squina F.M."/>
            <person name="Sun H."/>
            <person name="Susca A."/>
            <person name="Todd R.B."/>
            <person name="Tsang A."/>
            <person name="Unkles S.E."/>
            <person name="van de Wiele N."/>
            <person name="van Rossen-Uffink D."/>
            <person name="Oliveira J.V."/>
            <person name="Vesth T.C."/>
            <person name="Visser J."/>
            <person name="Yu J.-H."/>
            <person name="Zhou M."/>
            <person name="Andersen M.R."/>
            <person name="Archer D.B."/>
            <person name="Baker S.E."/>
            <person name="Benoit I."/>
            <person name="Brakhage A.A."/>
            <person name="Braus G.H."/>
            <person name="Fischer R."/>
            <person name="Frisvad J.C."/>
            <person name="Goldman G.H."/>
            <person name="Houbraken J."/>
            <person name="Oakley B."/>
            <person name="Pocsi I."/>
            <person name="Scazzocchio C."/>
            <person name="Seiboth B."/>
            <person name="vanKuyk P.A."/>
            <person name="Wortman J."/>
            <person name="Dyer P.S."/>
            <person name="Grigoriev I.V."/>
        </authorList>
    </citation>
    <scope>NUCLEOTIDE SEQUENCE [LARGE SCALE GENOMIC DNA]</scope>
    <source>
        <strain evidence="2">CBS 516.65</strain>
    </source>
</reference>
<dbReference type="OrthoDB" id="4232400at2759"/>
<dbReference type="AlphaFoldDB" id="A0A1L9VZT8"/>
<dbReference type="GeneID" id="34460269"/>
<name>A0A1L9VZT8_ASPGL</name>
<organism evidence="1 2">
    <name type="scientific">Aspergillus glaucus CBS 516.65</name>
    <dbReference type="NCBI Taxonomy" id="1160497"/>
    <lineage>
        <taxon>Eukaryota</taxon>
        <taxon>Fungi</taxon>
        <taxon>Dikarya</taxon>
        <taxon>Ascomycota</taxon>
        <taxon>Pezizomycotina</taxon>
        <taxon>Eurotiomycetes</taxon>
        <taxon>Eurotiomycetidae</taxon>
        <taxon>Eurotiales</taxon>
        <taxon>Aspergillaceae</taxon>
        <taxon>Aspergillus</taxon>
        <taxon>Aspergillus subgen. Aspergillus</taxon>
    </lineage>
</organism>
<dbReference type="VEuPathDB" id="FungiDB:ASPGLDRAFT_31097"/>